<proteinExistence type="predicted"/>
<reference evidence="3 4" key="1">
    <citation type="submission" date="2018-08" db="EMBL/GenBank/DDBJ databases">
        <title>Draft genome sequence of Psychrilyobacter sp. strain SD5 isolated from Black Sea water.</title>
        <authorList>
            <person name="Yadav S."/>
            <person name="Villanueva L."/>
            <person name="Damste J.S.S."/>
        </authorList>
    </citation>
    <scope>NUCLEOTIDE SEQUENCE [LARGE SCALE GENOMIC DNA]</scope>
    <source>
        <strain evidence="3 4">SD5</strain>
    </source>
</reference>
<evidence type="ECO:0000256" key="1">
    <source>
        <dbReference type="SAM" id="Phobius"/>
    </source>
</evidence>
<evidence type="ECO:0000313" key="3">
    <source>
        <dbReference type="EMBL" id="REI43194.1"/>
    </source>
</evidence>
<dbReference type="Pfam" id="PF00535">
    <property type="entry name" value="Glycos_transf_2"/>
    <property type="match status" value="1"/>
</dbReference>
<protein>
    <submittedName>
        <fullName evidence="3">Glycosyltransferase</fullName>
    </submittedName>
</protein>
<keyword evidence="4" id="KW-1185">Reference proteome</keyword>
<sequence length="318" mass="37931">MKNKFAIAIPTYNRSEILKENILEIIEELKEFKIPLYISDDSNNSLTEFVVKELKKKYEGIHYIKNKKSLGHDKNCISTLMLPKEDYIWYLGDSLKVKKGMLKKILELIKEKEYTSIILNTEPDRVINLSKKNYNSGKKFFLELGWHVTMTGATIYNRDEMMKVFEKKKHIKYLGTNFPQMGILLEMALKKNMEICWSNFKVITTNKKKNGSYWEKDPFKVFGEDWKNFIFMLPNKYSDSDKRKVIKDHSRKSGLFNLKYYLLIRKDRILTFKYYIKYYSTLKYVSVIDVKIIPFVLLIPPISLKIIYKIIKKLKRRI</sequence>
<accession>A0ABX9KL41</accession>
<gene>
    <name evidence="3" type="ORF">DYH56_00640</name>
</gene>
<keyword evidence="1" id="KW-1133">Transmembrane helix</keyword>
<evidence type="ECO:0000259" key="2">
    <source>
        <dbReference type="Pfam" id="PF00535"/>
    </source>
</evidence>
<dbReference type="InterPro" id="IPR001173">
    <property type="entry name" value="Glyco_trans_2-like"/>
</dbReference>
<dbReference type="SUPFAM" id="SSF53448">
    <property type="entry name" value="Nucleotide-diphospho-sugar transferases"/>
    <property type="match status" value="1"/>
</dbReference>
<name>A0ABX9KL41_9FUSO</name>
<dbReference type="Gene3D" id="3.90.550.10">
    <property type="entry name" value="Spore Coat Polysaccharide Biosynthesis Protein SpsA, Chain A"/>
    <property type="match status" value="1"/>
</dbReference>
<feature type="transmembrane region" description="Helical" evidence="1">
    <location>
        <begin position="292"/>
        <end position="311"/>
    </location>
</feature>
<dbReference type="RefSeq" id="WP_114640914.1">
    <property type="nucleotide sequence ID" value="NZ_JAACIO010000001.1"/>
</dbReference>
<comment type="caution">
    <text evidence="3">The sequence shown here is derived from an EMBL/GenBank/DDBJ whole genome shotgun (WGS) entry which is preliminary data.</text>
</comment>
<dbReference type="Proteomes" id="UP000263486">
    <property type="component" value="Unassembled WGS sequence"/>
</dbReference>
<feature type="domain" description="Glycosyltransferase 2-like" evidence="2">
    <location>
        <begin position="7"/>
        <end position="125"/>
    </location>
</feature>
<keyword evidence="1" id="KW-0472">Membrane</keyword>
<dbReference type="InterPro" id="IPR029044">
    <property type="entry name" value="Nucleotide-diphossugar_trans"/>
</dbReference>
<evidence type="ECO:0000313" key="4">
    <source>
        <dbReference type="Proteomes" id="UP000263486"/>
    </source>
</evidence>
<organism evidence="3 4">
    <name type="scientific">Psychrilyobacter piezotolerans</name>
    <dbReference type="NCBI Taxonomy" id="2293438"/>
    <lineage>
        <taxon>Bacteria</taxon>
        <taxon>Fusobacteriati</taxon>
        <taxon>Fusobacteriota</taxon>
        <taxon>Fusobacteriia</taxon>
        <taxon>Fusobacteriales</taxon>
        <taxon>Fusobacteriaceae</taxon>
        <taxon>Psychrilyobacter</taxon>
    </lineage>
</organism>
<dbReference type="EMBL" id="QUAJ01000001">
    <property type="protein sequence ID" value="REI43194.1"/>
    <property type="molecule type" value="Genomic_DNA"/>
</dbReference>
<keyword evidence="1" id="KW-0812">Transmembrane</keyword>